<dbReference type="InterPro" id="IPR051050">
    <property type="entry name" value="Lipid_II_flippase_MurJ/MviN"/>
</dbReference>
<feature type="transmembrane region" description="Helical" evidence="10">
    <location>
        <begin position="399"/>
        <end position="419"/>
    </location>
</feature>
<evidence type="ECO:0000256" key="5">
    <source>
        <dbReference type="ARBA" id="ARBA00022984"/>
    </source>
</evidence>
<evidence type="ECO:0000256" key="10">
    <source>
        <dbReference type="SAM" id="Phobius"/>
    </source>
</evidence>
<evidence type="ECO:0000256" key="1">
    <source>
        <dbReference type="ARBA" id="ARBA00004651"/>
    </source>
</evidence>
<evidence type="ECO:0000256" key="2">
    <source>
        <dbReference type="ARBA" id="ARBA00022475"/>
    </source>
</evidence>
<evidence type="ECO:0000256" key="3">
    <source>
        <dbReference type="ARBA" id="ARBA00022692"/>
    </source>
</evidence>
<protein>
    <submittedName>
        <fullName evidence="11">Lipid II flippase MurJ</fullName>
    </submittedName>
</protein>
<dbReference type="GO" id="GO:0005886">
    <property type="term" value="C:plasma membrane"/>
    <property type="evidence" value="ECO:0007669"/>
    <property type="project" value="UniProtKB-SubCell"/>
</dbReference>
<keyword evidence="6 10" id="KW-1133">Transmembrane helix</keyword>
<keyword evidence="12" id="KW-1185">Reference proteome</keyword>
<comment type="subcellular location">
    <subcellularLocation>
        <location evidence="1">Cell membrane</location>
        <topology evidence="1">Multi-pass membrane protein</topology>
    </subcellularLocation>
</comment>
<evidence type="ECO:0000313" key="12">
    <source>
        <dbReference type="Proteomes" id="UP000320390"/>
    </source>
</evidence>
<dbReference type="PANTHER" id="PTHR47019:SF1">
    <property type="entry name" value="LIPID II FLIPPASE MURJ"/>
    <property type="match status" value="1"/>
</dbReference>
<dbReference type="AlphaFoldDB" id="A0A518F131"/>
<keyword evidence="2" id="KW-1003">Cell membrane</keyword>
<feature type="transmembrane region" description="Helical" evidence="10">
    <location>
        <begin position="494"/>
        <end position="519"/>
    </location>
</feature>
<keyword evidence="5" id="KW-0573">Peptidoglycan synthesis</keyword>
<sequence length="529" mass="55097">MSRVLGLVREAVASALFGGNSGIYDAFITAWRVPNLFRRFLGEGALSTSFQTALTAVDSDHGEVAGATLFWRTLKMLAGLLLGLCLVIMALVYLTPDRMPGTQWLWLGEDPAAVRELTLRLMPFVVLVCVSALFTGALHVRGSFAAPAFAPAAMNVIWILVLLLVAMQFGWFGASPEAPGELGVEGQLRHLEMARWLAIGVLVSGVVQLLVQLPALRAAGLLGGRASRTPLPTDAPKPLDVLKRSAPLALGAAVYQINVMVDGLMAEGLLPNGGPTAHYLANRVQQFPLALVAIAATSAVFPALQALGHKRDLRGLRKLHDTTHLAIAAVAVPAACGLFALSQPVLEVLFERGSYQSDDVLRTTPALQALCLAILPAGATGLIARTYYAMGDFLTPVKISVSMLFLNALLNTWFLVGLGMDVEGLAAGTAITSALNAAALLPGLTSRLGLPACGVPMRGALGKILVASLIAAAAASGAEALLDGIVGRTAALTVAIGVGGGTYAAGGMLLGVDVVRVIARKFLGRRSRS</sequence>
<proteinExistence type="inferred from homology"/>
<feature type="transmembrane region" description="Helical" evidence="10">
    <location>
        <begin position="77"/>
        <end position="96"/>
    </location>
</feature>
<organism evidence="11 12">
    <name type="scientific">Saltatorellus ferox</name>
    <dbReference type="NCBI Taxonomy" id="2528018"/>
    <lineage>
        <taxon>Bacteria</taxon>
        <taxon>Pseudomonadati</taxon>
        <taxon>Planctomycetota</taxon>
        <taxon>Planctomycetia</taxon>
        <taxon>Planctomycetia incertae sedis</taxon>
        <taxon>Saltatorellus</taxon>
    </lineage>
</organism>
<accession>A0A518F131</accession>
<feature type="transmembrane region" description="Helical" evidence="10">
    <location>
        <begin position="325"/>
        <end position="346"/>
    </location>
</feature>
<dbReference type="PRINTS" id="PR01806">
    <property type="entry name" value="VIRFACTRMVIN"/>
</dbReference>
<keyword evidence="3 10" id="KW-0812">Transmembrane</keyword>
<feature type="transmembrane region" description="Helical" evidence="10">
    <location>
        <begin position="286"/>
        <end position="304"/>
    </location>
</feature>
<name>A0A518F131_9BACT</name>
<dbReference type="GO" id="GO:0034204">
    <property type="term" value="P:lipid translocation"/>
    <property type="evidence" value="ECO:0007669"/>
    <property type="project" value="TreeGrafter"/>
</dbReference>
<dbReference type="EMBL" id="CP036434">
    <property type="protein sequence ID" value="QDV10047.1"/>
    <property type="molecule type" value="Genomic_DNA"/>
</dbReference>
<feature type="transmembrane region" description="Helical" evidence="10">
    <location>
        <begin position="464"/>
        <end position="482"/>
    </location>
</feature>
<gene>
    <name evidence="11" type="primary">murJ</name>
    <name evidence="11" type="ORF">Poly30_56090</name>
</gene>
<evidence type="ECO:0000256" key="9">
    <source>
        <dbReference type="ARBA" id="ARBA00061532"/>
    </source>
</evidence>
<keyword evidence="4" id="KW-0133">Cell shape</keyword>
<dbReference type="GO" id="GO:0009252">
    <property type="term" value="P:peptidoglycan biosynthetic process"/>
    <property type="evidence" value="ECO:0007669"/>
    <property type="project" value="UniProtKB-KW"/>
</dbReference>
<dbReference type="InterPro" id="IPR004268">
    <property type="entry name" value="MurJ"/>
</dbReference>
<dbReference type="PANTHER" id="PTHR47019">
    <property type="entry name" value="LIPID II FLIPPASE MURJ"/>
    <property type="match status" value="1"/>
</dbReference>
<comment type="function">
    <text evidence="8">Involved in peptidoglycan biosynthesis. Transports lipid-linked peptidoglycan precursors from the inner to the outer leaflet of the cytoplasmic membrane.</text>
</comment>
<feature type="transmembrane region" description="Helical" evidence="10">
    <location>
        <begin position="152"/>
        <end position="173"/>
    </location>
</feature>
<dbReference type="GO" id="GO:0008360">
    <property type="term" value="P:regulation of cell shape"/>
    <property type="evidence" value="ECO:0007669"/>
    <property type="project" value="UniProtKB-KW"/>
</dbReference>
<dbReference type="GO" id="GO:0015648">
    <property type="term" value="F:lipid-linked peptidoglycan transporter activity"/>
    <property type="evidence" value="ECO:0007669"/>
    <property type="project" value="TreeGrafter"/>
</dbReference>
<evidence type="ECO:0000313" key="11">
    <source>
        <dbReference type="EMBL" id="QDV10047.1"/>
    </source>
</evidence>
<dbReference type="NCBIfam" id="TIGR01695">
    <property type="entry name" value="murJ_mviN"/>
    <property type="match status" value="1"/>
</dbReference>
<evidence type="ECO:0000256" key="7">
    <source>
        <dbReference type="ARBA" id="ARBA00023136"/>
    </source>
</evidence>
<evidence type="ECO:0000256" key="8">
    <source>
        <dbReference type="ARBA" id="ARBA00060041"/>
    </source>
</evidence>
<reference evidence="11 12" key="1">
    <citation type="submission" date="2019-02" db="EMBL/GenBank/DDBJ databases">
        <title>Deep-cultivation of Planctomycetes and their phenomic and genomic characterization uncovers novel biology.</title>
        <authorList>
            <person name="Wiegand S."/>
            <person name="Jogler M."/>
            <person name="Boedeker C."/>
            <person name="Pinto D."/>
            <person name="Vollmers J."/>
            <person name="Rivas-Marin E."/>
            <person name="Kohn T."/>
            <person name="Peeters S.H."/>
            <person name="Heuer A."/>
            <person name="Rast P."/>
            <person name="Oberbeckmann S."/>
            <person name="Bunk B."/>
            <person name="Jeske O."/>
            <person name="Meyerdierks A."/>
            <person name="Storesund J.E."/>
            <person name="Kallscheuer N."/>
            <person name="Luecker S."/>
            <person name="Lage O.M."/>
            <person name="Pohl T."/>
            <person name="Merkel B.J."/>
            <person name="Hornburger P."/>
            <person name="Mueller R.-W."/>
            <person name="Bruemmer F."/>
            <person name="Labrenz M."/>
            <person name="Spormann A.M."/>
            <person name="Op den Camp H."/>
            <person name="Overmann J."/>
            <person name="Amann R."/>
            <person name="Jetten M.S.M."/>
            <person name="Mascher T."/>
            <person name="Medema M.H."/>
            <person name="Devos D.P."/>
            <person name="Kaster A.-K."/>
            <person name="Ovreas L."/>
            <person name="Rohde M."/>
            <person name="Galperin M.Y."/>
            <person name="Jogler C."/>
        </authorList>
    </citation>
    <scope>NUCLEOTIDE SEQUENCE [LARGE SCALE GENOMIC DNA]</scope>
    <source>
        <strain evidence="11 12">Poly30</strain>
    </source>
</reference>
<keyword evidence="7 10" id="KW-0472">Membrane</keyword>
<feature type="transmembrane region" description="Helical" evidence="10">
    <location>
        <begin position="121"/>
        <end position="140"/>
    </location>
</feature>
<dbReference type="Pfam" id="PF03023">
    <property type="entry name" value="MurJ"/>
    <property type="match status" value="1"/>
</dbReference>
<feature type="transmembrane region" description="Helical" evidence="10">
    <location>
        <begin position="366"/>
        <end position="387"/>
    </location>
</feature>
<comment type="similarity">
    <text evidence="9">Belongs to the MurJ/MviN family.</text>
</comment>
<dbReference type="Proteomes" id="UP000320390">
    <property type="component" value="Chromosome"/>
</dbReference>
<evidence type="ECO:0000256" key="6">
    <source>
        <dbReference type="ARBA" id="ARBA00022989"/>
    </source>
</evidence>
<evidence type="ECO:0000256" key="4">
    <source>
        <dbReference type="ARBA" id="ARBA00022960"/>
    </source>
</evidence>
<feature type="transmembrane region" description="Helical" evidence="10">
    <location>
        <begin position="193"/>
        <end position="211"/>
    </location>
</feature>